<dbReference type="GO" id="GO:0016020">
    <property type="term" value="C:membrane"/>
    <property type="evidence" value="ECO:0007669"/>
    <property type="project" value="UniProtKB-SubCell"/>
</dbReference>
<keyword evidence="4 6" id="KW-0472">Membrane</keyword>
<comment type="subcellular location">
    <subcellularLocation>
        <location evidence="1">Membrane</location>
    </subcellularLocation>
</comment>
<dbReference type="GO" id="GO:0004252">
    <property type="term" value="F:serine-type endopeptidase activity"/>
    <property type="evidence" value="ECO:0007669"/>
    <property type="project" value="UniProtKB-UniRule"/>
</dbReference>
<dbReference type="Pfam" id="PF10502">
    <property type="entry name" value="Peptidase_S26"/>
    <property type="match status" value="1"/>
</dbReference>
<reference evidence="8" key="2">
    <citation type="submission" date="2023-01" db="EMBL/GenBank/DDBJ databases">
        <title>Human gut microbiome strain richness.</title>
        <authorList>
            <person name="Chen-Liaw A."/>
        </authorList>
    </citation>
    <scope>NUCLEOTIDE SEQUENCE</scope>
    <source>
        <strain evidence="8">1001217st2_G6_1001217B_191108</strain>
    </source>
</reference>
<dbReference type="RefSeq" id="WP_008792085.1">
    <property type="nucleotide sequence ID" value="NZ_AP031443.1"/>
</dbReference>
<dbReference type="NCBIfam" id="TIGR02228">
    <property type="entry name" value="sigpep_I_arch"/>
    <property type="match status" value="1"/>
</dbReference>
<organism evidence="9">
    <name type="scientific">Thomasclavelia ramosa</name>
    <dbReference type="NCBI Taxonomy" id="1547"/>
    <lineage>
        <taxon>Bacteria</taxon>
        <taxon>Bacillati</taxon>
        <taxon>Bacillota</taxon>
        <taxon>Erysipelotrichia</taxon>
        <taxon>Erysipelotrichales</taxon>
        <taxon>Coprobacillaceae</taxon>
        <taxon>Thomasclavelia</taxon>
    </lineage>
</organism>
<evidence type="ECO:0000256" key="6">
    <source>
        <dbReference type="SAM" id="Phobius"/>
    </source>
</evidence>
<dbReference type="GO" id="GO:0009003">
    <property type="term" value="F:signal peptidase activity"/>
    <property type="evidence" value="ECO:0007669"/>
    <property type="project" value="UniProtKB-EC"/>
</dbReference>
<dbReference type="PRINTS" id="PR00728">
    <property type="entry name" value="SIGNALPTASE"/>
</dbReference>
<dbReference type="InterPro" id="IPR036286">
    <property type="entry name" value="LexA/Signal_pep-like_sf"/>
</dbReference>
<dbReference type="EMBL" id="JAQLKE010000015">
    <property type="protein sequence ID" value="MDB7084224.1"/>
    <property type="molecule type" value="Genomic_DNA"/>
</dbReference>
<dbReference type="InterPro" id="IPR019533">
    <property type="entry name" value="Peptidase_S26"/>
</dbReference>
<dbReference type="EC" id="3.4.21.89" evidence="5"/>
<evidence type="ECO:0000256" key="4">
    <source>
        <dbReference type="ARBA" id="ARBA00023136"/>
    </source>
</evidence>
<protein>
    <recommendedName>
        <fullName evidence="5">Signal peptidase I</fullName>
        <ecNumber evidence="5">3.4.21.89</ecNumber>
    </recommendedName>
</protein>
<reference evidence="9" key="1">
    <citation type="submission" date="2019-11" db="EMBL/GenBank/DDBJ databases">
        <authorList>
            <person name="Feng L."/>
        </authorList>
    </citation>
    <scope>NUCLEOTIDE SEQUENCE</scope>
    <source>
        <strain evidence="9">CramosumLFYP8</strain>
    </source>
</reference>
<feature type="domain" description="Peptidase S26" evidence="7">
    <location>
        <begin position="16"/>
        <end position="83"/>
    </location>
</feature>
<dbReference type="SUPFAM" id="SSF51306">
    <property type="entry name" value="LexA/Signal peptidase"/>
    <property type="match status" value="1"/>
</dbReference>
<evidence type="ECO:0000256" key="3">
    <source>
        <dbReference type="ARBA" id="ARBA00022989"/>
    </source>
</evidence>
<feature type="transmembrane region" description="Helical" evidence="6">
    <location>
        <begin position="135"/>
        <end position="156"/>
    </location>
</feature>
<dbReference type="Proteomes" id="UP001211987">
    <property type="component" value="Unassembled WGS sequence"/>
</dbReference>
<keyword evidence="2 6" id="KW-0812">Transmembrane</keyword>
<evidence type="ECO:0000256" key="5">
    <source>
        <dbReference type="NCBIfam" id="TIGR02228"/>
    </source>
</evidence>
<dbReference type="InterPro" id="IPR001733">
    <property type="entry name" value="Peptidase_S26B"/>
</dbReference>
<proteinExistence type="predicted"/>
<gene>
    <name evidence="9" type="primary">sipW_1</name>
    <name evidence="9" type="ORF">CRLFYP8_00756</name>
    <name evidence="8" type="ORF">PM738_10455</name>
</gene>
<keyword evidence="3 6" id="KW-1133">Transmembrane helix</keyword>
<evidence type="ECO:0000313" key="8">
    <source>
        <dbReference type="EMBL" id="MDB7084224.1"/>
    </source>
</evidence>
<dbReference type="GO" id="GO:0006465">
    <property type="term" value="P:signal peptide processing"/>
    <property type="evidence" value="ECO:0007669"/>
    <property type="project" value="UniProtKB-UniRule"/>
</dbReference>
<evidence type="ECO:0000256" key="1">
    <source>
        <dbReference type="ARBA" id="ARBA00004370"/>
    </source>
</evidence>
<sequence>MKIFKKVVSYLSILCYVVIIALVLILAPMVVGYKPVVVLSGSMEPTYPVGSLIYYKAASFEDIKENDAITFRVDDDTLVTHRVIVKNEISQTFVTKGDANPTNDTNPVEYQNVAGKTLEFCLPVVGTIFASSAKYIAVAIIGGILLLNIVLSNLVADEKEKVTV</sequence>
<dbReference type="AlphaFoldDB" id="A0A6N2XW22"/>
<dbReference type="CDD" id="cd06530">
    <property type="entry name" value="S26_SPase_I"/>
    <property type="match status" value="1"/>
</dbReference>
<keyword evidence="9" id="KW-0378">Hydrolase</keyword>
<evidence type="ECO:0000313" key="9">
    <source>
        <dbReference type="EMBL" id="VYT58292.1"/>
    </source>
</evidence>
<accession>A0A6N2XW22</accession>
<name>A0A6N2XW22_9FIRM</name>
<feature type="transmembrane region" description="Helical" evidence="6">
    <location>
        <begin position="7"/>
        <end position="31"/>
    </location>
</feature>
<dbReference type="PANTHER" id="PTHR10806">
    <property type="entry name" value="SIGNAL PEPTIDASE COMPLEX CATALYTIC SUBUNIT SEC11"/>
    <property type="match status" value="1"/>
</dbReference>
<evidence type="ECO:0000256" key="2">
    <source>
        <dbReference type="ARBA" id="ARBA00022692"/>
    </source>
</evidence>
<evidence type="ECO:0000259" key="7">
    <source>
        <dbReference type="Pfam" id="PF10502"/>
    </source>
</evidence>
<dbReference type="EMBL" id="CACRTL010000003">
    <property type="protein sequence ID" value="VYT58292.1"/>
    <property type="molecule type" value="Genomic_DNA"/>
</dbReference>
<dbReference type="PANTHER" id="PTHR10806:SF6">
    <property type="entry name" value="SIGNAL PEPTIDASE COMPLEX CATALYTIC SUBUNIT SEC11"/>
    <property type="match status" value="1"/>
</dbReference>